<proteinExistence type="predicted"/>
<evidence type="ECO:0000259" key="2">
    <source>
        <dbReference type="Pfam" id="PF02932"/>
    </source>
</evidence>
<dbReference type="GO" id="GO:0006811">
    <property type="term" value="P:monoatomic ion transport"/>
    <property type="evidence" value="ECO:0007669"/>
    <property type="project" value="InterPro"/>
</dbReference>
<evidence type="ECO:0000256" key="1">
    <source>
        <dbReference type="SAM" id="Phobius"/>
    </source>
</evidence>
<dbReference type="OrthoDB" id="5975154at2759"/>
<feature type="transmembrane region" description="Helical" evidence="1">
    <location>
        <begin position="166"/>
        <end position="183"/>
    </location>
</feature>
<dbReference type="GO" id="GO:0016020">
    <property type="term" value="C:membrane"/>
    <property type="evidence" value="ECO:0007669"/>
    <property type="project" value="InterPro"/>
</dbReference>
<name>A0A6H5IFI3_9HYME</name>
<reference evidence="3 4" key="1">
    <citation type="submission" date="2020-02" db="EMBL/GenBank/DDBJ databases">
        <authorList>
            <person name="Ferguson B K."/>
        </authorList>
    </citation>
    <scope>NUCLEOTIDE SEQUENCE [LARGE SCALE GENOMIC DNA]</scope>
</reference>
<feature type="domain" description="Neurotransmitter-gated ion-channel transmembrane" evidence="2">
    <location>
        <begin position="195"/>
        <end position="238"/>
    </location>
</feature>
<dbReference type="Proteomes" id="UP000479190">
    <property type="component" value="Unassembled WGS sequence"/>
</dbReference>
<dbReference type="AlphaFoldDB" id="A0A6H5IFI3"/>
<keyword evidence="1" id="KW-0812">Transmembrane</keyword>
<organism evidence="3 4">
    <name type="scientific">Trichogramma brassicae</name>
    <dbReference type="NCBI Taxonomy" id="86971"/>
    <lineage>
        <taxon>Eukaryota</taxon>
        <taxon>Metazoa</taxon>
        <taxon>Ecdysozoa</taxon>
        <taxon>Arthropoda</taxon>
        <taxon>Hexapoda</taxon>
        <taxon>Insecta</taxon>
        <taxon>Pterygota</taxon>
        <taxon>Neoptera</taxon>
        <taxon>Endopterygota</taxon>
        <taxon>Hymenoptera</taxon>
        <taxon>Apocrita</taxon>
        <taxon>Proctotrupomorpha</taxon>
        <taxon>Chalcidoidea</taxon>
        <taxon>Trichogrammatidae</taxon>
        <taxon>Trichogramma</taxon>
    </lineage>
</organism>
<dbReference type="InterPro" id="IPR038050">
    <property type="entry name" value="Neuro_actylchol_rec"/>
</dbReference>
<protein>
    <recommendedName>
        <fullName evidence="2">Neurotransmitter-gated ion-channel transmembrane domain-containing protein</fullName>
    </recommendedName>
</protein>
<gene>
    <name evidence="3" type="ORF">TBRA_LOCUS7154</name>
</gene>
<dbReference type="Pfam" id="PF02932">
    <property type="entry name" value="Neur_chan_memb"/>
    <property type="match status" value="1"/>
</dbReference>
<keyword evidence="4" id="KW-1185">Reference proteome</keyword>
<dbReference type="InterPro" id="IPR006029">
    <property type="entry name" value="Neurotrans-gated_channel_TM"/>
</dbReference>
<accession>A0A6H5IFI3</accession>
<dbReference type="SUPFAM" id="SSF90112">
    <property type="entry name" value="Neurotransmitter-gated ion-channel transmembrane pore"/>
    <property type="match status" value="1"/>
</dbReference>
<evidence type="ECO:0000313" key="4">
    <source>
        <dbReference type="Proteomes" id="UP000479190"/>
    </source>
</evidence>
<keyword evidence="1" id="KW-0472">Membrane</keyword>
<dbReference type="InterPro" id="IPR036719">
    <property type="entry name" value="Neuro-gated_channel_TM_sf"/>
</dbReference>
<dbReference type="EMBL" id="CADCXV010000776">
    <property type="protein sequence ID" value="CAB0035256.1"/>
    <property type="molecule type" value="Genomic_DNA"/>
</dbReference>
<dbReference type="Gene3D" id="1.20.58.390">
    <property type="entry name" value="Neurotransmitter-gated ion-channel transmembrane domain"/>
    <property type="match status" value="1"/>
</dbReference>
<keyword evidence="1" id="KW-1133">Transmembrane helix</keyword>
<sequence length="240" mass="27566">MLYSLDKINFAPSQLAYTFETKRYMACIRAVRGDVKLHDAVNEKISWQRAAELHTGTAAAAAALAASNTRKSCHAIRAHRCSSRCTEKPYSAQNYANIDYICAEHRTVAQRARERLSLQQLPRQPIRTFLINPRAFLSRCRYTRVSLKNLIRHSCCFVNVLCSKETRLIAVLSFFFVATLLVLRQKKLLLHGPGTYFNCIMFMVASSVVLTVLVLNYHHRKPDNYEMPNWVSLLLHKEYP</sequence>
<evidence type="ECO:0000313" key="3">
    <source>
        <dbReference type="EMBL" id="CAB0035256.1"/>
    </source>
</evidence>
<feature type="transmembrane region" description="Helical" evidence="1">
    <location>
        <begin position="195"/>
        <end position="217"/>
    </location>
</feature>